<dbReference type="HOGENOM" id="CLU_167555_0_0_9"/>
<dbReference type="OrthoDB" id="9779098at2"/>
<proteinExistence type="predicted"/>
<dbReference type="EMBL" id="CP009285">
    <property type="protein sequence ID" value="AIQ58699.1"/>
    <property type="molecule type" value="Genomic_DNA"/>
</dbReference>
<reference evidence="2" key="1">
    <citation type="submission" date="2014-08" db="EMBL/GenBank/DDBJ databases">
        <title>Comparative genomics of the Paenibacillus odorifer group.</title>
        <authorList>
            <person name="den Bakker H.C."/>
            <person name="Tsai Y.-C.Y.-C."/>
            <person name="Martin N."/>
            <person name="Korlach J."/>
            <person name="Wiedmann M."/>
        </authorList>
    </citation>
    <scope>NUCLEOTIDE SEQUENCE [LARGE SCALE GENOMIC DNA]</scope>
    <source>
        <strain evidence="2">DSM 13188</strain>
    </source>
</reference>
<keyword evidence="1" id="KW-0732">Signal</keyword>
<dbReference type="KEGG" id="pbd:PBOR_18450"/>
<evidence type="ECO:0000256" key="1">
    <source>
        <dbReference type="SAM" id="SignalP"/>
    </source>
</evidence>
<organism evidence="2 3">
    <name type="scientific">Paenibacillus borealis</name>
    <dbReference type="NCBI Taxonomy" id="160799"/>
    <lineage>
        <taxon>Bacteria</taxon>
        <taxon>Bacillati</taxon>
        <taxon>Bacillota</taxon>
        <taxon>Bacilli</taxon>
        <taxon>Bacillales</taxon>
        <taxon>Paenibacillaceae</taxon>
        <taxon>Paenibacillus</taxon>
    </lineage>
</organism>
<feature type="signal peptide" evidence="1">
    <location>
        <begin position="1"/>
        <end position="24"/>
    </location>
</feature>
<evidence type="ECO:0000313" key="3">
    <source>
        <dbReference type="Proteomes" id="UP000029518"/>
    </source>
</evidence>
<feature type="chain" id="PRO_5001847455" evidence="1">
    <location>
        <begin position="25"/>
        <end position="118"/>
    </location>
</feature>
<sequence>MKLAKLLKLSITLLFVLMICSACQNNKEGETGEYISLNELTSLTEKGDSLDWSDLNKYSFEDTGSGLYIRSYPIEGGHQLVLTGRSLESPPDKMYIIDQSGKELDFNQDNLSEWYELK</sequence>
<dbReference type="AlphaFoldDB" id="A0A089MQC0"/>
<evidence type="ECO:0000313" key="2">
    <source>
        <dbReference type="EMBL" id="AIQ58699.1"/>
    </source>
</evidence>
<name>A0A089MQC0_PAEBO</name>
<gene>
    <name evidence="2" type="ORF">PBOR_18450</name>
</gene>
<accession>A0A089MQC0</accession>
<dbReference type="Proteomes" id="UP000029518">
    <property type="component" value="Chromosome"/>
</dbReference>
<keyword evidence="3" id="KW-1185">Reference proteome</keyword>
<dbReference type="RefSeq" id="WP_042213876.1">
    <property type="nucleotide sequence ID" value="NZ_CP009285.1"/>
</dbReference>
<protein>
    <submittedName>
        <fullName evidence="2">Uncharacterized protein</fullName>
    </submittedName>
</protein>